<gene>
    <name evidence="1" type="ORF">QJS10_CPB18g01218</name>
</gene>
<name>A0AAV9CKD3_ACOCL</name>
<organism evidence="1 2">
    <name type="scientific">Acorus calamus</name>
    <name type="common">Sweet flag</name>
    <dbReference type="NCBI Taxonomy" id="4465"/>
    <lineage>
        <taxon>Eukaryota</taxon>
        <taxon>Viridiplantae</taxon>
        <taxon>Streptophyta</taxon>
        <taxon>Embryophyta</taxon>
        <taxon>Tracheophyta</taxon>
        <taxon>Spermatophyta</taxon>
        <taxon>Magnoliopsida</taxon>
        <taxon>Liliopsida</taxon>
        <taxon>Acoraceae</taxon>
        <taxon>Acorus</taxon>
    </lineage>
</organism>
<evidence type="ECO:0000313" key="2">
    <source>
        <dbReference type="Proteomes" id="UP001180020"/>
    </source>
</evidence>
<accession>A0AAV9CKD3</accession>
<dbReference type="AlphaFoldDB" id="A0AAV9CKD3"/>
<proteinExistence type="predicted"/>
<comment type="caution">
    <text evidence="1">The sequence shown here is derived from an EMBL/GenBank/DDBJ whole genome shotgun (WGS) entry which is preliminary data.</text>
</comment>
<sequence>MEIGFMPNDLFSVFKRRIEWFLDINRGGFVCLYCTAMEVIVSCDLEGMRVLFWQDEL</sequence>
<dbReference type="EMBL" id="JAUJYO010000018">
    <property type="protein sequence ID" value="KAK1289361.1"/>
    <property type="molecule type" value="Genomic_DNA"/>
</dbReference>
<protein>
    <submittedName>
        <fullName evidence="1">Uncharacterized protein</fullName>
    </submittedName>
</protein>
<dbReference type="Proteomes" id="UP001180020">
    <property type="component" value="Unassembled WGS sequence"/>
</dbReference>
<evidence type="ECO:0000313" key="1">
    <source>
        <dbReference type="EMBL" id="KAK1289361.1"/>
    </source>
</evidence>
<reference evidence="1" key="2">
    <citation type="submission" date="2023-06" db="EMBL/GenBank/DDBJ databases">
        <authorList>
            <person name="Ma L."/>
            <person name="Liu K.-W."/>
            <person name="Li Z."/>
            <person name="Hsiao Y.-Y."/>
            <person name="Qi Y."/>
            <person name="Fu T."/>
            <person name="Tang G."/>
            <person name="Zhang D."/>
            <person name="Sun W.-H."/>
            <person name="Liu D.-K."/>
            <person name="Li Y."/>
            <person name="Chen G.-Z."/>
            <person name="Liu X.-D."/>
            <person name="Liao X.-Y."/>
            <person name="Jiang Y.-T."/>
            <person name="Yu X."/>
            <person name="Hao Y."/>
            <person name="Huang J."/>
            <person name="Zhao X.-W."/>
            <person name="Ke S."/>
            <person name="Chen Y.-Y."/>
            <person name="Wu W.-L."/>
            <person name="Hsu J.-L."/>
            <person name="Lin Y.-F."/>
            <person name="Huang M.-D."/>
            <person name="Li C.-Y."/>
            <person name="Huang L."/>
            <person name="Wang Z.-W."/>
            <person name="Zhao X."/>
            <person name="Zhong W.-Y."/>
            <person name="Peng D.-H."/>
            <person name="Ahmad S."/>
            <person name="Lan S."/>
            <person name="Zhang J.-S."/>
            <person name="Tsai W.-C."/>
            <person name="Van De Peer Y."/>
            <person name="Liu Z.-J."/>
        </authorList>
    </citation>
    <scope>NUCLEOTIDE SEQUENCE</scope>
    <source>
        <strain evidence="1">CP</strain>
        <tissue evidence="1">Leaves</tissue>
    </source>
</reference>
<keyword evidence="2" id="KW-1185">Reference proteome</keyword>
<reference evidence="1" key="1">
    <citation type="journal article" date="2023" name="Nat. Commun.">
        <title>Diploid and tetraploid genomes of Acorus and the evolution of monocots.</title>
        <authorList>
            <person name="Ma L."/>
            <person name="Liu K.W."/>
            <person name="Li Z."/>
            <person name="Hsiao Y.Y."/>
            <person name="Qi Y."/>
            <person name="Fu T."/>
            <person name="Tang G.D."/>
            <person name="Zhang D."/>
            <person name="Sun W.H."/>
            <person name="Liu D.K."/>
            <person name="Li Y."/>
            <person name="Chen G.Z."/>
            <person name="Liu X.D."/>
            <person name="Liao X.Y."/>
            <person name="Jiang Y.T."/>
            <person name="Yu X."/>
            <person name="Hao Y."/>
            <person name="Huang J."/>
            <person name="Zhao X.W."/>
            <person name="Ke S."/>
            <person name="Chen Y.Y."/>
            <person name="Wu W.L."/>
            <person name="Hsu J.L."/>
            <person name="Lin Y.F."/>
            <person name="Huang M.D."/>
            <person name="Li C.Y."/>
            <person name="Huang L."/>
            <person name="Wang Z.W."/>
            <person name="Zhao X."/>
            <person name="Zhong W.Y."/>
            <person name="Peng D.H."/>
            <person name="Ahmad S."/>
            <person name="Lan S."/>
            <person name="Zhang J.S."/>
            <person name="Tsai W.C."/>
            <person name="Van de Peer Y."/>
            <person name="Liu Z.J."/>
        </authorList>
    </citation>
    <scope>NUCLEOTIDE SEQUENCE</scope>
    <source>
        <strain evidence="1">CP</strain>
    </source>
</reference>